<evidence type="ECO:0000313" key="2">
    <source>
        <dbReference type="EMBL" id="GAA4802200.1"/>
    </source>
</evidence>
<dbReference type="Proteomes" id="UP001501433">
    <property type="component" value="Unassembled WGS sequence"/>
</dbReference>
<evidence type="ECO:0000313" key="3">
    <source>
        <dbReference type="Proteomes" id="UP001501433"/>
    </source>
</evidence>
<gene>
    <name evidence="2" type="ORF">GCM10023330_05350</name>
</gene>
<keyword evidence="1" id="KW-0732">Signal</keyword>
<reference evidence="3" key="1">
    <citation type="journal article" date="2019" name="Int. J. Syst. Evol. Microbiol.">
        <title>The Global Catalogue of Microorganisms (GCM) 10K type strain sequencing project: providing services to taxonomists for standard genome sequencing and annotation.</title>
        <authorList>
            <consortium name="The Broad Institute Genomics Platform"/>
            <consortium name="The Broad Institute Genome Sequencing Center for Infectious Disease"/>
            <person name="Wu L."/>
            <person name="Ma J."/>
        </authorList>
    </citation>
    <scope>NUCLEOTIDE SEQUENCE [LARGE SCALE GENOMIC DNA]</scope>
    <source>
        <strain evidence="3">JCM 18325</strain>
    </source>
</reference>
<proteinExistence type="predicted"/>
<evidence type="ECO:0000256" key="1">
    <source>
        <dbReference type="SAM" id="SignalP"/>
    </source>
</evidence>
<accession>A0ABP9BYL3</accession>
<feature type="signal peptide" evidence="1">
    <location>
        <begin position="1"/>
        <end position="19"/>
    </location>
</feature>
<name>A0ABP9BYL3_9FLAO</name>
<keyword evidence="3" id="KW-1185">Reference proteome</keyword>
<sequence length="101" mass="11760">MKNLAFVLLFMFVSFGVFAQKRGDFKGPAYKNYKPWLHKSETTLVYSVSKKEQLTGPAYKNKKPWQNKSQKTYVPIVFGSERSKLTGPAYKNYKPWRKSKA</sequence>
<feature type="chain" id="PRO_5045038935" evidence="1">
    <location>
        <begin position="20"/>
        <end position="101"/>
    </location>
</feature>
<comment type="caution">
    <text evidence="2">The sequence shown here is derived from an EMBL/GenBank/DDBJ whole genome shotgun (WGS) entry which is preliminary data.</text>
</comment>
<dbReference type="EMBL" id="BAABJW010000001">
    <property type="protein sequence ID" value="GAA4802200.1"/>
    <property type="molecule type" value="Genomic_DNA"/>
</dbReference>
<dbReference type="RefSeq" id="WP_345275389.1">
    <property type="nucleotide sequence ID" value="NZ_BAABJW010000001.1"/>
</dbReference>
<protein>
    <submittedName>
        <fullName evidence="2">Uncharacterized protein</fullName>
    </submittedName>
</protein>
<organism evidence="2 3">
    <name type="scientific">Litoribaculum gwangyangense</name>
    <dbReference type="NCBI Taxonomy" id="1130722"/>
    <lineage>
        <taxon>Bacteria</taxon>
        <taxon>Pseudomonadati</taxon>
        <taxon>Bacteroidota</taxon>
        <taxon>Flavobacteriia</taxon>
        <taxon>Flavobacteriales</taxon>
        <taxon>Flavobacteriaceae</taxon>
        <taxon>Litoribaculum</taxon>
    </lineage>
</organism>